<evidence type="ECO:0000256" key="1">
    <source>
        <dbReference type="ARBA" id="ARBA00004945"/>
    </source>
</evidence>
<organism evidence="7 8">
    <name type="scientific">Candidatus Aphodosoma intestinipullorum</name>
    <dbReference type="NCBI Taxonomy" id="2840674"/>
    <lineage>
        <taxon>Bacteria</taxon>
        <taxon>Pseudomonadati</taxon>
        <taxon>Bacteroidota</taxon>
        <taxon>Bacteroidia</taxon>
        <taxon>Bacteroidales</taxon>
        <taxon>Candidatus Aphodosoma</taxon>
    </lineage>
</organism>
<evidence type="ECO:0000256" key="3">
    <source>
        <dbReference type="ARBA" id="ARBA00022605"/>
    </source>
</evidence>
<dbReference type="InterPro" id="IPR010049">
    <property type="entry name" value="MTA_SAH_Nsdase"/>
</dbReference>
<sequence length="228" mass="24812">MIKTIAVVVAMQSEFDLMSHIIDNRTEVDIDGAHAVKGDIGGRSVILMRSGIGKVNAAVRVASLIAVEHPDCVINSGVAGGIGSGIRQGDLVAGTECAYHDVWCGEGEWGQVQGLPLRFPADLSLLNTIINLNVERLHTGLICTGDQFISDPTQLDAIRLRFPDALAVDMESCAMAHVCYLRQTPFLSLRVISDTPGMEHDNTSQYFDFFRDAPRKTFAALKDMIVRL</sequence>
<keyword evidence="5" id="KW-0486">Methionine biosynthesis</keyword>
<dbReference type="GO" id="GO:0019509">
    <property type="term" value="P:L-methionine salvage from methylthioadenosine"/>
    <property type="evidence" value="ECO:0007669"/>
    <property type="project" value="InterPro"/>
</dbReference>
<dbReference type="Pfam" id="PF01048">
    <property type="entry name" value="PNP_UDP_1"/>
    <property type="match status" value="1"/>
</dbReference>
<dbReference type="NCBIfam" id="TIGR01704">
    <property type="entry name" value="MTA_SAH-Nsdase"/>
    <property type="match status" value="1"/>
</dbReference>
<evidence type="ECO:0000313" key="8">
    <source>
        <dbReference type="Proteomes" id="UP000712007"/>
    </source>
</evidence>
<evidence type="ECO:0000259" key="6">
    <source>
        <dbReference type="Pfam" id="PF01048"/>
    </source>
</evidence>
<reference evidence="7" key="2">
    <citation type="journal article" date="2021" name="PeerJ">
        <title>Extensive microbial diversity within the chicken gut microbiome revealed by metagenomics and culture.</title>
        <authorList>
            <person name="Gilroy R."/>
            <person name="Ravi A."/>
            <person name="Getino M."/>
            <person name="Pursley I."/>
            <person name="Horton D.L."/>
            <person name="Alikhan N.F."/>
            <person name="Baker D."/>
            <person name="Gharbi K."/>
            <person name="Hall N."/>
            <person name="Watson M."/>
            <person name="Adriaenssens E.M."/>
            <person name="Foster-Nyarko E."/>
            <person name="Jarju S."/>
            <person name="Secka A."/>
            <person name="Antonio M."/>
            <person name="Oren A."/>
            <person name="Chaudhuri R.R."/>
            <person name="La Ragione R."/>
            <person name="Hildebrand F."/>
            <person name="Pallen M.J."/>
        </authorList>
    </citation>
    <scope>NUCLEOTIDE SEQUENCE</scope>
    <source>
        <strain evidence="7">3924</strain>
    </source>
</reference>
<dbReference type="PANTHER" id="PTHR46832:SF1">
    <property type="entry name" value="5'-METHYLTHIOADENOSINE_S-ADENOSYLHOMOCYSTEINE NUCLEOSIDASE"/>
    <property type="match status" value="1"/>
</dbReference>
<dbReference type="GO" id="GO:0008930">
    <property type="term" value="F:methylthioadenosine nucleosidase activity"/>
    <property type="evidence" value="ECO:0007669"/>
    <property type="project" value="InterPro"/>
</dbReference>
<dbReference type="Proteomes" id="UP000712007">
    <property type="component" value="Unassembled WGS sequence"/>
</dbReference>
<dbReference type="EC" id="3.2.2.9" evidence="2"/>
<evidence type="ECO:0000256" key="4">
    <source>
        <dbReference type="ARBA" id="ARBA00022801"/>
    </source>
</evidence>
<dbReference type="GO" id="GO:0019284">
    <property type="term" value="P:L-methionine salvage from S-adenosylmethionine"/>
    <property type="evidence" value="ECO:0007669"/>
    <property type="project" value="TreeGrafter"/>
</dbReference>
<evidence type="ECO:0000256" key="5">
    <source>
        <dbReference type="ARBA" id="ARBA00023167"/>
    </source>
</evidence>
<dbReference type="CDD" id="cd09008">
    <property type="entry name" value="MTAN"/>
    <property type="match status" value="1"/>
</dbReference>
<feature type="domain" description="Nucleoside phosphorylase" evidence="6">
    <location>
        <begin position="4"/>
        <end position="221"/>
    </location>
</feature>
<gene>
    <name evidence="7" type="ORF">IAC51_00535</name>
</gene>
<name>A0A940DKE4_9BACT</name>
<dbReference type="GO" id="GO:0009164">
    <property type="term" value="P:nucleoside catabolic process"/>
    <property type="evidence" value="ECO:0007669"/>
    <property type="project" value="InterPro"/>
</dbReference>
<dbReference type="EMBL" id="JADIMV010000011">
    <property type="protein sequence ID" value="MBO8439119.1"/>
    <property type="molecule type" value="Genomic_DNA"/>
</dbReference>
<dbReference type="GO" id="GO:0008782">
    <property type="term" value="F:adenosylhomocysteine nucleosidase activity"/>
    <property type="evidence" value="ECO:0007669"/>
    <property type="project" value="UniProtKB-EC"/>
</dbReference>
<dbReference type="Gene3D" id="3.40.50.1580">
    <property type="entry name" value="Nucleoside phosphorylase domain"/>
    <property type="match status" value="1"/>
</dbReference>
<keyword evidence="4 7" id="KW-0378">Hydrolase</keyword>
<proteinExistence type="predicted"/>
<evidence type="ECO:0000256" key="2">
    <source>
        <dbReference type="ARBA" id="ARBA00011974"/>
    </source>
</evidence>
<reference evidence="7" key="1">
    <citation type="submission" date="2020-10" db="EMBL/GenBank/DDBJ databases">
        <authorList>
            <person name="Gilroy R."/>
        </authorList>
    </citation>
    <scope>NUCLEOTIDE SEQUENCE</scope>
    <source>
        <strain evidence="7">3924</strain>
    </source>
</reference>
<dbReference type="SUPFAM" id="SSF53167">
    <property type="entry name" value="Purine and uridine phosphorylases"/>
    <property type="match status" value="1"/>
</dbReference>
<evidence type="ECO:0000313" key="7">
    <source>
        <dbReference type="EMBL" id="MBO8439119.1"/>
    </source>
</evidence>
<comment type="pathway">
    <text evidence="1">Amino-acid biosynthesis; L-methionine biosynthesis via salvage pathway; S-methyl-5-thio-alpha-D-ribose 1-phosphate from S-methyl-5'-thioadenosine (hydrolase route): step 1/2.</text>
</comment>
<dbReference type="AlphaFoldDB" id="A0A940DKE4"/>
<dbReference type="InterPro" id="IPR000845">
    <property type="entry name" value="Nucleoside_phosphorylase_d"/>
</dbReference>
<keyword evidence="3" id="KW-0028">Amino-acid biosynthesis</keyword>
<dbReference type="PANTHER" id="PTHR46832">
    <property type="entry name" value="5'-METHYLTHIOADENOSINE/S-ADENOSYLHOMOCYSTEINE NUCLEOSIDASE"/>
    <property type="match status" value="1"/>
</dbReference>
<accession>A0A940DKE4</accession>
<protein>
    <recommendedName>
        <fullName evidence="2">adenosylhomocysteine nucleosidase</fullName>
        <ecNumber evidence="2">3.2.2.9</ecNumber>
    </recommendedName>
</protein>
<dbReference type="NCBIfam" id="NF004079">
    <property type="entry name" value="PRK05584.1"/>
    <property type="match status" value="1"/>
</dbReference>
<comment type="caution">
    <text evidence="7">The sequence shown here is derived from an EMBL/GenBank/DDBJ whole genome shotgun (WGS) entry which is preliminary data.</text>
</comment>
<keyword evidence="7" id="KW-0326">Glycosidase</keyword>
<dbReference type="InterPro" id="IPR035994">
    <property type="entry name" value="Nucleoside_phosphorylase_sf"/>
</dbReference>
<dbReference type="GO" id="GO:0005829">
    <property type="term" value="C:cytosol"/>
    <property type="evidence" value="ECO:0007669"/>
    <property type="project" value="TreeGrafter"/>
</dbReference>